<evidence type="ECO:0000256" key="17">
    <source>
        <dbReference type="PROSITE-ProRule" id="PRU00339"/>
    </source>
</evidence>
<dbReference type="GO" id="GO:0030154">
    <property type="term" value="P:cell differentiation"/>
    <property type="evidence" value="ECO:0007669"/>
    <property type="project" value="UniProtKB-KW"/>
</dbReference>
<feature type="region of interest" description="Disordered" evidence="20">
    <location>
        <begin position="138"/>
        <end position="186"/>
    </location>
</feature>
<dbReference type="InterPro" id="IPR011990">
    <property type="entry name" value="TPR-like_helical_dom_sf"/>
</dbReference>
<keyword evidence="5" id="KW-0597">Phosphoprotein</keyword>
<comment type="function">
    <text evidence="15">Kinesin is a microtubule-associated force-producing protein that may play a role in organelle transport. Plays a role during spermiogenesis in the development of the sperm tail midpiece and in the normal function of spermatozoa. May play a role in the formation of the mitochondrial sheath formation in the developing spermatid midpiece.</text>
</comment>
<evidence type="ECO:0000256" key="3">
    <source>
        <dbReference type="ARBA" id="ARBA00009622"/>
    </source>
</evidence>
<dbReference type="GO" id="GO:0005871">
    <property type="term" value="C:kinesin complex"/>
    <property type="evidence" value="ECO:0007669"/>
    <property type="project" value="UniProtKB-UniRule"/>
</dbReference>
<keyword evidence="14 18" id="KW-0206">Cytoskeleton</keyword>
<dbReference type="Ensembl" id="ENSAOCT00000061767.1">
    <property type="protein sequence ID" value="ENSAOCP00000071362.1"/>
    <property type="gene ID" value="ENSAOCG00000003931.2"/>
</dbReference>
<gene>
    <name evidence="21" type="primary">KLC3</name>
</gene>
<keyword evidence="13 18" id="KW-0505">Motor protein</keyword>
<evidence type="ECO:0000256" key="15">
    <source>
        <dbReference type="ARBA" id="ARBA00045520"/>
    </source>
</evidence>
<keyword evidence="12" id="KW-0496">Mitochondrion</keyword>
<dbReference type="PRINTS" id="PR00381">
    <property type="entry name" value="KINESINLIGHT"/>
</dbReference>
<evidence type="ECO:0000256" key="8">
    <source>
        <dbReference type="ARBA" id="ARBA00022782"/>
    </source>
</evidence>
<comment type="subunit">
    <text evidence="16">Oligomer composed of two heavy chains and two light chains. Associates with microtubulin in an ATP-dependent manner. Interacts with KIF5C. Interacts with ODF1. Interacts with LRGUK. Interacts with VDAC2.</text>
</comment>
<accession>A0AAQ6A2S3</accession>
<comment type="subcellular location">
    <subcellularLocation>
        <location evidence="2 18">Cytoplasm</location>
        <location evidence="2 18">Cytoskeleton</location>
    </subcellularLocation>
    <subcellularLocation>
        <location evidence="1">Mitochondrion</location>
    </subcellularLocation>
</comment>
<feature type="coiled-coil region" evidence="19">
    <location>
        <begin position="72"/>
        <end position="127"/>
    </location>
</feature>
<keyword evidence="22" id="KW-1185">Reference proteome</keyword>
<evidence type="ECO:0000256" key="20">
    <source>
        <dbReference type="SAM" id="MobiDB-lite"/>
    </source>
</evidence>
<keyword evidence="8" id="KW-0221">Differentiation</keyword>
<evidence type="ECO:0000256" key="2">
    <source>
        <dbReference type="ARBA" id="ARBA00004245"/>
    </source>
</evidence>
<evidence type="ECO:0000256" key="4">
    <source>
        <dbReference type="ARBA" id="ARBA00022490"/>
    </source>
</evidence>
<dbReference type="AlphaFoldDB" id="A0AAQ6A2S3"/>
<evidence type="ECO:0000256" key="18">
    <source>
        <dbReference type="RuleBase" id="RU367020"/>
    </source>
</evidence>
<organism evidence="21 22">
    <name type="scientific">Amphiprion ocellaris</name>
    <name type="common">Clown anemonefish</name>
    <dbReference type="NCBI Taxonomy" id="80972"/>
    <lineage>
        <taxon>Eukaryota</taxon>
        <taxon>Metazoa</taxon>
        <taxon>Chordata</taxon>
        <taxon>Craniata</taxon>
        <taxon>Vertebrata</taxon>
        <taxon>Euteleostomi</taxon>
        <taxon>Actinopterygii</taxon>
        <taxon>Neopterygii</taxon>
        <taxon>Teleostei</taxon>
        <taxon>Neoteleostei</taxon>
        <taxon>Acanthomorphata</taxon>
        <taxon>Ovalentaria</taxon>
        <taxon>Pomacentridae</taxon>
        <taxon>Amphiprion</taxon>
    </lineage>
</organism>
<dbReference type="PROSITE" id="PS50005">
    <property type="entry name" value="TPR"/>
    <property type="match status" value="2"/>
</dbReference>
<evidence type="ECO:0000256" key="5">
    <source>
        <dbReference type="ARBA" id="ARBA00022553"/>
    </source>
</evidence>
<feature type="repeat" description="TPR" evidence="17">
    <location>
        <begin position="280"/>
        <end position="313"/>
    </location>
</feature>
<feature type="repeat" description="TPR" evidence="17">
    <location>
        <begin position="238"/>
        <end position="271"/>
    </location>
</feature>
<evidence type="ECO:0000256" key="14">
    <source>
        <dbReference type="ARBA" id="ARBA00023212"/>
    </source>
</evidence>
<dbReference type="PANTHER" id="PTHR45783">
    <property type="entry name" value="KINESIN LIGHT CHAIN"/>
    <property type="match status" value="1"/>
</dbReference>
<dbReference type="SUPFAM" id="SSF48452">
    <property type="entry name" value="TPR-like"/>
    <property type="match status" value="2"/>
</dbReference>
<evidence type="ECO:0000256" key="9">
    <source>
        <dbReference type="ARBA" id="ARBA00022803"/>
    </source>
</evidence>
<evidence type="ECO:0000256" key="1">
    <source>
        <dbReference type="ARBA" id="ARBA00004173"/>
    </source>
</evidence>
<dbReference type="FunFam" id="1.25.40.10:FF:000003">
    <property type="entry name" value="kinesin light chain isoform X1"/>
    <property type="match status" value="1"/>
</dbReference>
<keyword evidence="7" id="KW-0677">Repeat</keyword>
<reference evidence="21 22" key="1">
    <citation type="submission" date="2022-01" db="EMBL/GenBank/DDBJ databases">
        <title>A chromosome-scale genome assembly of the false clownfish, Amphiprion ocellaris.</title>
        <authorList>
            <person name="Ryu T."/>
        </authorList>
    </citation>
    <scope>NUCLEOTIDE SEQUENCE [LARGE SCALE GENOMIC DNA]</scope>
</reference>
<comment type="subunit">
    <text evidence="18">Oligomeric complex composed of two heavy chains and two light chains.</text>
</comment>
<evidence type="ECO:0000256" key="19">
    <source>
        <dbReference type="SAM" id="Coils"/>
    </source>
</evidence>
<comment type="similarity">
    <text evidence="3 18">Belongs to the kinesin light chain family.</text>
</comment>
<reference evidence="21" key="3">
    <citation type="submission" date="2025-09" db="UniProtKB">
        <authorList>
            <consortium name="Ensembl"/>
        </authorList>
    </citation>
    <scope>IDENTIFICATION</scope>
</reference>
<evidence type="ECO:0000256" key="10">
    <source>
        <dbReference type="ARBA" id="ARBA00022871"/>
    </source>
</evidence>
<protein>
    <recommendedName>
        <fullName evidence="18">Kinesin light chain</fullName>
    </recommendedName>
</protein>
<keyword evidence="6 18" id="KW-0493">Microtubule</keyword>
<dbReference type="InterPro" id="IPR002151">
    <property type="entry name" value="Kinesin_light"/>
</dbReference>
<evidence type="ECO:0000256" key="13">
    <source>
        <dbReference type="ARBA" id="ARBA00023175"/>
    </source>
</evidence>
<evidence type="ECO:0000256" key="6">
    <source>
        <dbReference type="ARBA" id="ARBA00022701"/>
    </source>
</evidence>
<proteinExistence type="inferred from homology"/>
<dbReference type="GO" id="GO:0005874">
    <property type="term" value="C:microtubule"/>
    <property type="evidence" value="ECO:0007669"/>
    <property type="project" value="UniProtKB-UniRule"/>
</dbReference>
<dbReference type="Gene3D" id="1.25.40.10">
    <property type="entry name" value="Tetratricopeptide repeat domain"/>
    <property type="match status" value="1"/>
</dbReference>
<name>A0AAQ6A2S3_AMPOC</name>
<comment type="function">
    <text evidence="18">Kinesin is a microtubule-associated force-producing protein that play a role in organelle transport.</text>
</comment>
<keyword evidence="4 18" id="KW-0963">Cytoplasm</keyword>
<keyword evidence="11 19" id="KW-0175">Coiled coil</keyword>
<evidence type="ECO:0000313" key="22">
    <source>
        <dbReference type="Proteomes" id="UP001501940"/>
    </source>
</evidence>
<dbReference type="GeneTree" id="ENSGT00940000167306"/>
<evidence type="ECO:0000256" key="12">
    <source>
        <dbReference type="ARBA" id="ARBA00023128"/>
    </source>
</evidence>
<dbReference type="Pfam" id="PF13374">
    <property type="entry name" value="TPR_10"/>
    <property type="match status" value="1"/>
</dbReference>
<feature type="compositionally biased region" description="Basic and acidic residues" evidence="20">
    <location>
        <begin position="138"/>
        <end position="159"/>
    </location>
</feature>
<reference evidence="21" key="2">
    <citation type="submission" date="2025-08" db="UniProtKB">
        <authorList>
            <consortium name="Ensembl"/>
        </authorList>
    </citation>
    <scope>IDENTIFICATION</scope>
</reference>
<dbReference type="InterPro" id="IPR019734">
    <property type="entry name" value="TPR_rpt"/>
</dbReference>
<dbReference type="GO" id="GO:0005739">
    <property type="term" value="C:mitochondrion"/>
    <property type="evidence" value="ECO:0007669"/>
    <property type="project" value="UniProtKB-SubCell"/>
</dbReference>
<dbReference type="Pfam" id="PF13424">
    <property type="entry name" value="TPR_12"/>
    <property type="match status" value="2"/>
</dbReference>
<feature type="compositionally biased region" description="Low complexity" evidence="20">
    <location>
        <begin position="171"/>
        <end position="186"/>
    </location>
</feature>
<dbReference type="GO" id="GO:0019894">
    <property type="term" value="F:kinesin binding"/>
    <property type="evidence" value="ECO:0007669"/>
    <property type="project" value="TreeGrafter"/>
</dbReference>
<keyword evidence="10" id="KW-0744">Spermatogenesis</keyword>
<keyword evidence="9 17" id="KW-0802">TPR repeat</keyword>
<evidence type="ECO:0000256" key="16">
    <source>
        <dbReference type="ARBA" id="ARBA00046448"/>
    </source>
</evidence>
<dbReference type="GO" id="GO:0007018">
    <property type="term" value="P:microtubule-based movement"/>
    <property type="evidence" value="ECO:0007669"/>
    <property type="project" value="TreeGrafter"/>
</dbReference>
<evidence type="ECO:0000313" key="21">
    <source>
        <dbReference type="Ensembl" id="ENSAOCP00000071362.1"/>
    </source>
</evidence>
<dbReference type="GO" id="GO:0007283">
    <property type="term" value="P:spermatogenesis"/>
    <property type="evidence" value="ECO:0007669"/>
    <property type="project" value="UniProtKB-KW"/>
</dbReference>
<dbReference type="PANTHER" id="PTHR45783:SF1">
    <property type="entry name" value="KINESIN LIGHT CHAIN 3"/>
    <property type="match status" value="1"/>
</dbReference>
<evidence type="ECO:0000256" key="7">
    <source>
        <dbReference type="ARBA" id="ARBA00022737"/>
    </source>
</evidence>
<dbReference type="SMART" id="SM00028">
    <property type="entry name" value="TPR"/>
    <property type="match status" value="5"/>
</dbReference>
<dbReference type="Proteomes" id="UP001501940">
    <property type="component" value="Chromosome 7"/>
</dbReference>
<sequence length="539" mass="60466">MLSAEEILCNTQQVIAGLEALRGENHGLLESLQEAMEGRTALEGGSVEQEKSGIIRQSLERIELGLSEAQVMMALSAHLGSLEAEKQKLRAQVRRLCQENQWLRDELAGAQQRLQDREQEVVTLEEQNRHLQFMSSIRKYDQEEPPLDDKDPSSNKESLDDLFPAEDEEQSQISQPHHSSAAAAAQQGGYEIPARLRTLHNLVIQYASQGRYEVAVPLCKQALEDLEKSSGHTHPDVATMLNILALVYRDQNKYKEAANLLNDALAIREKTLGMDHPAVAATLNNLAVLYGKRGKYKEAEPLCKRALEIREKVLGTDHPDVAKQLNNLALLCQNQGKYQEVEQYYERALHIYQSKLGPDDANVAKTKNNLASCYLKQGKYRQAESLYKEILTRAHEKEFGSVEGTVIHTLLLDDWRMFVCESDCLCETLLKNGLTDLDEIFRESSPAGRQEGKSVEVLVLQLSYKKFSNRGKNKNVILFLFHPGDGRPSWSGADDGGSSNLKRSGSFTKLRESIRRSSEKLVRKLKGVGVEEMTPRNAG</sequence>
<evidence type="ECO:0000256" key="11">
    <source>
        <dbReference type="ARBA" id="ARBA00023054"/>
    </source>
</evidence>